<keyword evidence="2" id="KW-1185">Reference proteome</keyword>
<sequence length="52" mass="5917">MRRCASMEGDGGVMRGMRMRNVGLANRSVRGVIRAERRVTSPQDNRAIERQQ</sequence>
<evidence type="ECO:0000313" key="1">
    <source>
        <dbReference type="EMBL" id="EAU46533.1"/>
    </source>
</evidence>
<protein>
    <submittedName>
        <fullName evidence="1">Uncharacterized protein</fullName>
    </submittedName>
</protein>
<dbReference type="Proteomes" id="UP000006230">
    <property type="component" value="Unassembled WGS sequence"/>
</dbReference>
<organism evidence="1 2">
    <name type="scientific">Salipiger bermudensis (strain DSM 26914 / JCM 13377 / KCTC 12554 / HTCC2601)</name>
    <name type="common">Pelagibaca bermudensis</name>
    <dbReference type="NCBI Taxonomy" id="314265"/>
    <lineage>
        <taxon>Bacteria</taxon>
        <taxon>Pseudomonadati</taxon>
        <taxon>Pseudomonadota</taxon>
        <taxon>Alphaproteobacteria</taxon>
        <taxon>Rhodobacterales</taxon>
        <taxon>Roseobacteraceae</taxon>
        <taxon>Salipiger</taxon>
    </lineage>
</organism>
<reference evidence="1 2" key="1">
    <citation type="journal article" date="2010" name="J. Bacteriol.">
        <title>Genome sequences of Pelagibaca bermudensis HTCC2601T and Maritimibacter alkaliphilus HTCC2654T, the type strains of two marine Roseobacter genera.</title>
        <authorList>
            <person name="Thrash J.C."/>
            <person name="Cho J.C."/>
            <person name="Ferriera S."/>
            <person name="Johnson J."/>
            <person name="Vergin K.L."/>
            <person name="Giovannoni S.J."/>
        </authorList>
    </citation>
    <scope>NUCLEOTIDE SEQUENCE [LARGE SCALE GENOMIC DNA]</scope>
    <source>
        <strain evidence="2">DSM 26914 / JCM 13377 / KCTC 12554 / HTCC2601</strain>
    </source>
</reference>
<gene>
    <name evidence="1" type="ORF">R2601_18775</name>
</gene>
<comment type="caution">
    <text evidence="1">The sequence shown here is derived from an EMBL/GenBank/DDBJ whole genome shotgun (WGS) entry which is preliminary data.</text>
</comment>
<evidence type="ECO:0000313" key="2">
    <source>
        <dbReference type="Proteomes" id="UP000006230"/>
    </source>
</evidence>
<name>Q0FQZ9_SALBH</name>
<dbReference type="HOGENOM" id="CLU_3082931_0_0_5"/>
<accession>Q0FQZ9</accession>
<dbReference type="EMBL" id="AATQ01000013">
    <property type="protein sequence ID" value="EAU46533.1"/>
    <property type="molecule type" value="Genomic_DNA"/>
</dbReference>
<dbReference type="AlphaFoldDB" id="Q0FQZ9"/>
<proteinExistence type="predicted"/>